<comment type="caution">
    <text evidence="1">The sequence shown here is derived from an EMBL/GenBank/DDBJ whole genome shotgun (WGS) entry which is preliminary data.</text>
</comment>
<organism evidence="1 2">
    <name type="scientific">Entamoeba nuttalli</name>
    <dbReference type="NCBI Taxonomy" id="412467"/>
    <lineage>
        <taxon>Eukaryota</taxon>
        <taxon>Amoebozoa</taxon>
        <taxon>Evosea</taxon>
        <taxon>Archamoebae</taxon>
        <taxon>Mastigamoebida</taxon>
        <taxon>Entamoebidae</taxon>
        <taxon>Entamoeba</taxon>
    </lineage>
</organism>
<reference evidence="1 2" key="1">
    <citation type="journal article" date="2019" name="PLoS Negl. Trop. Dis.">
        <title>Whole genome sequencing of Entamoeba nuttalli reveals mammalian host-related molecular signatures and a novel octapeptide-repeat surface protein.</title>
        <authorList>
            <person name="Tanaka M."/>
            <person name="Makiuchi T."/>
            <person name="Komiyama T."/>
            <person name="Shiina T."/>
            <person name="Osaki K."/>
            <person name="Tachibana H."/>
        </authorList>
    </citation>
    <scope>NUCLEOTIDE SEQUENCE [LARGE SCALE GENOMIC DNA]</scope>
    <source>
        <strain evidence="1 2">P19-061405</strain>
    </source>
</reference>
<gene>
    <name evidence="1" type="ORF">ENUP19_0054G0064</name>
</gene>
<dbReference type="EMBL" id="BAAFRS010000054">
    <property type="protein sequence ID" value="GAB1220491.1"/>
    <property type="molecule type" value="Genomic_DNA"/>
</dbReference>
<accession>A0ABQ0DCA3</accession>
<proteinExistence type="predicted"/>
<dbReference type="PANTHER" id="PTHR14374:SF0">
    <property type="entry name" value="TRAFFICKING PROTEIN PARTICLE COMPLEX SUBUNIT 11"/>
    <property type="match status" value="1"/>
</dbReference>
<evidence type="ECO:0008006" key="3">
    <source>
        <dbReference type="Google" id="ProtNLM"/>
    </source>
</evidence>
<evidence type="ECO:0000313" key="1">
    <source>
        <dbReference type="EMBL" id="GAB1220491.1"/>
    </source>
</evidence>
<name>A0ABQ0DCA3_9EUKA</name>
<evidence type="ECO:0000313" key="2">
    <source>
        <dbReference type="Proteomes" id="UP001628156"/>
    </source>
</evidence>
<keyword evidence="2" id="KW-1185">Reference proteome</keyword>
<dbReference type="Proteomes" id="UP001628156">
    <property type="component" value="Unassembled WGS sequence"/>
</dbReference>
<protein>
    <recommendedName>
        <fullName evidence="3">Trafficking protein particle complex subunit 11 domain-containing protein</fullName>
    </recommendedName>
</protein>
<dbReference type="PANTHER" id="PTHR14374">
    <property type="entry name" value="FOIE GRAS"/>
    <property type="match status" value="1"/>
</dbReference>
<sequence length="891" mass="104059">MNITTTILDEEKSLINEYPPELSQDPYLIVGLIGSEYLPQGIKQNLFKEEGNNGERKIVPYVTKKEYLPLRKQQKRDDIYEFLQPDQTFVRAEWLNKVRHNTPSVIVMFETSETLFSPDHDVVPQIEMIRNDLLTRQIKLVIVIITHSPQVIVTSDSFNSFRKRTELDGIYFFNLSDIKNSMISLTNVIKELSKQHYNEIESILKNKAQITKLPWKAAISYFKAAFISEVKENKNENIKISIKLYSKAYDSAVELLKVEEQRFYKSSNVLATKEFISWIMFRLFHLFEKLNQFKEMVEFFNRFIKTCLKYIGIDEFLSTHYYWIAKQYQLLALIYERSKINENDSIYYSFSSSVYMSQAYYTNKKLFYSNLIPEFSKYLPSKCNPEYLFGYALKQHFYTLFKIHDSLKHKKILIYITKKITLLLLNKPSLKDNRIQWWNDDTILKVFNEIKFPQNGLYYFIDSLFSLFDQWKKFDQTLPFELKDENANNNTFIIDILNTLNQTEIPLNKHIIKTPLLSCFVSFATPCCIIGESTSINLDIINRLPSLPLYRIEVLCDDNNYSINLPSHSVKLPQKLNGNLKISIPFIPKRLGNVNIQQINIYLSDKKPLLITKTENELKNSKDSILKFFEIQRIIPDFKPLTHLHVIQRSPSIKLSIETVTPAIVGEKLPIIIDILNEEHYTLTNVMLSTKNDDVILTSDTCSDEPKKVISFPNIGVNQKTNNISYLQFSKTGRISVIIIIHYSGINKVMSIDKEVIFDVHKPFSHRYEFISKEGSPDILHFSLNNKCKIPLVIDKVLAPTVLPMTIHPTILDTHYPCEFCCIPPHVSTINIIIFWHRLHLFNGEIIEGITSFDIMKITENYEQQMSSTNQIDLLETVEKNYSQPSIMQFH</sequence>